<evidence type="ECO:0000313" key="2">
    <source>
        <dbReference type="Proteomes" id="UP000593576"/>
    </source>
</evidence>
<name>A0A7J9LPF8_GOSSC</name>
<accession>A0A7J9LPF8</accession>
<keyword evidence="2" id="KW-1185">Reference proteome</keyword>
<sequence>MGWLRDTFPEPVDDSTKVKRIRYARAYIFEILRVYLMPDKSRNLVI</sequence>
<dbReference type="OrthoDB" id="987850at2759"/>
<proteinExistence type="predicted"/>
<comment type="caution">
    <text evidence="1">The sequence shown here is derived from an EMBL/GenBank/DDBJ whole genome shotgun (WGS) entry which is preliminary data.</text>
</comment>
<protein>
    <submittedName>
        <fullName evidence="1">Uncharacterized protein</fullName>
    </submittedName>
</protein>
<dbReference type="EMBL" id="JABFAF010000007">
    <property type="protein sequence ID" value="MBA0860630.1"/>
    <property type="molecule type" value="Genomic_DNA"/>
</dbReference>
<gene>
    <name evidence="1" type="ORF">Goshw_019512</name>
</gene>
<dbReference type="AlphaFoldDB" id="A0A7J9LPF8"/>
<evidence type="ECO:0000313" key="1">
    <source>
        <dbReference type="EMBL" id="MBA0860630.1"/>
    </source>
</evidence>
<reference evidence="1 2" key="1">
    <citation type="journal article" date="2019" name="Genome Biol. Evol.">
        <title>Insights into the evolution of the New World diploid cottons (Gossypium, subgenus Houzingenia) based on genome sequencing.</title>
        <authorList>
            <person name="Grover C.E."/>
            <person name="Arick M.A. 2nd"/>
            <person name="Thrash A."/>
            <person name="Conover J.L."/>
            <person name="Sanders W.S."/>
            <person name="Peterson D.G."/>
            <person name="Frelichowski J.E."/>
            <person name="Scheffler J.A."/>
            <person name="Scheffler B.E."/>
            <person name="Wendel J.F."/>
        </authorList>
    </citation>
    <scope>NUCLEOTIDE SEQUENCE [LARGE SCALE GENOMIC DNA]</scope>
    <source>
        <strain evidence="1">1</strain>
        <tissue evidence="1">Leaf</tissue>
    </source>
</reference>
<organism evidence="1 2">
    <name type="scientific">Gossypium schwendimanii</name>
    <name type="common">Cotton</name>
    <dbReference type="NCBI Taxonomy" id="34291"/>
    <lineage>
        <taxon>Eukaryota</taxon>
        <taxon>Viridiplantae</taxon>
        <taxon>Streptophyta</taxon>
        <taxon>Embryophyta</taxon>
        <taxon>Tracheophyta</taxon>
        <taxon>Spermatophyta</taxon>
        <taxon>Magnoliopsida</taxon>
        <taxon>eudicotyledons</taxon>
        <taxon>Gunneridae</taxon>
        <taxon>Pentapetalae</taxon>
        <taxon>rosids</taxon>
        <taxon>malvids</taxon>
        <taxon>Malvales</taxon>
        <taxon>Malvaceae</taxon>
        <taxon>Malvoideae</taxon>
        <taxon>Gossypium</taxon>
    </lineage>
</organism>
<dbReference type="Proteomes" id="UP000593576">
    <property type="component" value="Unassembled WGS sequence"/>
</dbReference>